<name>A0AA35LHT2_9SAUR</name>
<dbReference type="InterPro" id="IPR031736">
    <property type="entry name" value="REXO1-like_dom"/>
</dbReference>
<dbReference type="Gene3D" id="3.30.420.10">
    <property type="entry name" value="Ribonuclease H-like superfamily/Ribonuclease H"/>
    <property type="match status" value="1"/>
</dbReference>
<evidence type="ECO:0000256" key="1">
    <source>
        <dbReference type="ARBA" id="ARBA00004123"/>
    </source>
</evidence>
<proteinExistence type="inferred from homology"/>
<dbReference type="InterPro" id="IPR036397">
    <property type="entry name" value="RNaseH_sf"/>
</dbReference>
<dbReference type="PANTHER" id="PTHR12801">
    <property type="entry name" value="RNA EXONUCLEASE REXO1 / RECO3 FAMILY MEMBER-RELATED"/>
    <property type="match status" value="1"/>
</dbReference>
<keyword evidence="3" id="KW-0540">Nuclease</keyword>
<keyword evidence="5 10" id="KW-0269">Exonuclease</keyword>
<dbReference type="InterPro" id="IPR034922">
    <property type="entry name" value="REX1-like_exo"/>
</dbReference>
<keyword evidence="11" id="KW-1185">Reference proteome</keyword>
<evidence type="ECO:0000259" key="9">
    <source>
        <dbReference type="SMART" id="SM00479"/>
    </source>
</evidence>
<dbReference type="Proteomes" id="UP001178461">
    <property type="component" value="Chromosome 17"/>
</dbReference>
<organism evidence="10 11">
    <name type="scientific">Podarcis lilfordi</name>
    <name type="common">Lilford's wall lizard</name>
    <dbReference type="NCBI Taxonomy" id="74358"/>
    <lineage>
        <taxon>Eukaryota</taxon>
        <taxon>Metazoa</taxon>
        <taxon>Chordata</taxon>
        <taxon>Craniata</taxon>
        <taxon>Vertebrata</taxon>
        <taxon>Euteleostomi</taxon>
        <taxon>Lepidosauria</taxon>
        <taxon>Squamata</taxon>
        <taxon>Bifurcata</taxon>
        <taxon>Unidentata</taxon>
        <taxon>Episquamata</taxon>
        <taxon>Laterata</taxon>
        <taxon>Lacertibaenia</taxon>
        <taxon>Lacertidae</taxon>
        <taxon>Podarcis</taxon>
    </lineage>
</organism>
<evidence type="ECO:0000256" key="3">
    <source>
        <dbReference type="ARBA" id="ARBA00022722"/>
    </source>
</evidence>
<evidence type="ECO:0000313" key="11">
    <source>
        <dbReference type="Proteomes" id="UP001178461"/>
    </source>
</evidence>
<dbReference type="InterPro" id="IPR013520">
    <property type="entry name" value="Ribonucl_H"/>
</dbReference>
<feature type="coiled-coil region" evidence="7">
    <location>
        <begin position="56"/>
        <end position="83"/>
    </location>
</feature>
<dbReference type="SMART" id="SM00479">
    <property type="entry name" value="EXOIII"/>
    <property type="match status" value="1"/>
</dbReference>
<accession>A0AA35LHT2</accession>
<evidence type="ECO:0000256" key="6">
    <source>
        <dbReference type="ARBA" id="ARBA00023242"/>
    </source>
</evidence>
<evidence type="ECO:0000256" key="8">
    <source>
        <dbReference type="SAM" id="MobiDB-lite"/>
    </source>
</evidence>
<keyword evidence="4" id="KW-0378">Hydrolase</keyword>
<evidence type="ECO:0000313" key="10">
    <source>
        <dbReference type="EMBL" id="CAI5796517.1"/>
    </source>
</evidence>
<evidence type="ECO:0000256" key="2">
    <source>
        <dbReference type="ARBA" id="ARBA00006357"/>
    </source>
</evidence>
<dbReference type="Pfam" id="PF15870">
    <property type="entry name" value="EloA-BP1"/>
    <property type="match status" value="1"/>
</dbReference>
<feature type="domain" description="Exonuclease" evidence="9">
    <location>
        <begin position="899"/>
        <end position="1058"/>
    </location>
</feature>
<keyword evidence="7" id="KW-0175">Coiled coil</keyword>
<sequence length="1062" mass="118491">MLPSAGFFRSLPCPFDARGCRRPHCQYRHEALRRRLQGEPPVPQPRPLSGSSAQGLDKNIQELEMINKAIQSLKTEVEEQKKLFCYDWVQDFKNNVILATNHNKGNKSFSDEGDACNSPVEVKNNAISISKESKRSSKYSLDHSCPATDLEYDPLLNYSAGLGSSLKEVDKNDTCHSKHFKISHCRDLQASIKTFPGKNRFRSPRKRSVSSSPIKLQESDDDMLIIDAPPMNVSKKPRISKTYKKWNREVNEMSFGANLETVQNSGTSDILKNLEGERSEVITVGLHSVNQSDGNKSKIKISAAESAYLADVKASALSVGSKLRKKYYPATKGNNVSPQMKFEMNKEILKEESLNVISVKACNMTEVSNHKTLLKNKTQTNLYSRGSTKDKVTALQESSKKDPVPFGKWSIQLHGKSNALPIKRSCVPVLSEDTFVEKTGENCTDKTMKKDAKENEIIVLDSSEEDDVEEDNELSESDDTMEECRRIFNEYVEHEAQKERLAKQQALAVQTDVDSDLKTSMLPGQKRRIAHTAKFDVNTTKEIIVPLKAPLPQRTCHSRILQAQQQATQITTAVKSGQAFVAATCGPKRTASVIPATQIQSMGPIVCLNVFEVQPVGTSTGQVNVLLPGNALTSVPCRLPNYPVKKNTPMPIKPSSRRRPPVIAELGSKVPHDTRQRYVNFFLEEFLKVCATVNEAFDKALKEEKAIYDRCGSKNIYLNIAVNKLKKLRDHSSVSSDGQPSDNKCTTTTGFRKEEKNDFTGITLYKLLKEYALTDEQLKENGFPEPNPEKPGSAVLCSGSIKAALSDSSRRICCRCGEIYTVTSSGRHVRKEECSYHSGRVLRHKVPGGLETRYSCCEGVVGSPGCQVAKLHVHDGRKENIDGFVKTFIKPPPLDGNHGVFALDCEMCYTTRGLELSRVTVVDPSLHVIYDTFVKPDNEIIDFNNRFSGVTAEDMKSTVTSIRDVQAILLNLFSADTILIGHSLESDLFALKLFHNKIVDTSVVFPHRLGLPHKRALRNLMADYLQRIIQDNVGGHDCSEDATACMELMLWKVKEDTKGRRY</sequence>
<feature type="region of interest" description="Disordered" evidence="8">
    <location>
        <begin position="33"/>
        <end position="54"/>
    </location>
</feature>
<comment type="subcellular location">
    <subcellularLocation>
        <location evidence="1">Nucleus</location>
    </subcellularLocation>
</comment>
<dbReference type="SUPFAM" id="SSF53098">
    <property type="entry name" value="Ribonuclease H-like"/>
    <property type="match status" value="1"/>
</dbReference>
<gene>
    <name evidence="10" type="ORF">PODLI_1B035790</name>
</gene>
<evidence type="ECO:0000256" key="5">
    <source>
        <dbReference type="ARBA" id="ARBA00022839"/>
    </source>
</evidence>
<dbReference type="CDD" id="cd06145">
    <property type="entry name" value="REX1_like"/>
    <property type="match status" value="1"/>
</dbReference>
<comment type="similarity">
    <text evidence="2">Belongs to the REXO1/REXO3 family.</text>
</comment>
<dbReference type="GO" id="GO:0003676">
    <property type="term" value="F:nucleic acid binding"/>
    <property type="evidence" value="ECO:0007669"/>
    <property type="project" value="InterPro"/>
</dbReference>
<dbReference type="GO" id="GO:0004527">
    <property type="term" value="F:exonuclease activity"/>
    <property type="evidence" value="ECO:0007669"/>
    <property type="project" value="UniProtKB-KW"/>
</dbReference>
<evidence type="ECO:0000256" key="7">
    <source>
        <dbReference type="SAM" id="Coils"/>
    </source>
</evidence>
<dbReference type="FunFam" id="3.30.420.10:FF:000021">
    <property type="entry name" value="RNA exonuclease 1 homolog"/>
    <property type="match status" value="1"/>
</dbReference>
<dbReference type="GO" id="GO:0005634">
    <property type="term" value="C:nucleus"/>
    <property type="evidence" value="ECO:0007669"/>
    <property type="project" value="UniProtKB-SubCell"/>
</dbReference>
<dbReference type="InterPro" id="IPR012337">
    <property type="entry name" value="RNaseH-like_sf"/>
</dbReference>
<dbReference type="PANTHER" id="PTHR12801:SF152">
    <property type="entry name" value="EXONUCLEASE DOMAIN-CONTAINING PROTEIN"/>
    <property type="match status" value="1"/>
</dbReference>
<dbReference type="InterPro" id="IPR047021">
    <property type="entry name" value="REXO1/3/4-like"/>
</dbReference>
<dbReference type="EMBL" id="OX395142">
    <property type="protein sequence ID" value="CAI5796517.1"/>
    <property type="molecule type" value="Genomic_DNA"/>
</dbReference>
<dbReference type="AlphaFoldDB" id="A0AA35LHT2"/>
<reference evidence="10" key="1">
    <citation type="submission" date="2022-12" db="EMBL/GenBank/DDBJ databases">
        <authorList>
            <person name="Alioto T."/>
            <person name="Alioto T."/>
            <person name="Gomez Garrido J."/>
        </authorList>
    </citation>
    <scope>NUCLEOTIDE SEQUENCE</scope>
</reference>
<keyword evidence="6" id="KW-0539">Nucleus</keyword>
<evidence type="ECO:0000256" key="4">
    <source>
        <dbReference type="ARBA" id="ARBA00022801"/>
    </source>
</evidence>
<protein>
    <submittedName>
        <fullName evidence="10">RNA exonuclease 1 homolog</fullName>
    </submittedName>
</protein>